<evidence type="ECO:0000313" key="2">
    <source>
        <dbReference type="Proteomes" id="UP000299102"/>
    </source>
</evidence>
<reference evidence="1 2" key="1">
    <citation type="journal article" date="2019" name="Commun. Biol.">
        <title>The bagworm genome reveals a unique fibroin gene that provides high tensile strength.</title>
        <authorList>
            <person name="Kono N."/>
            <person name="Nakamura H."/>
            <person name="Ohtoshi R."/>
            <person name="Tomita M."/>
            <person name="Numata K."/>
            <person name="Arakawa K."/>
        </authorList>
    </citation>
    <scope>NUCLEOTIDE SEQUENCE [LARGE SCALE GENOMIC DNA]</scope>
</reference>
<name>A0A4C1ZW54_EUMVA</name>
<organism evidence="1 2">
    <name type="scientific">Eumeta variegata</name>
    <name type="common">Bagworm moth</name>
    <name type="synonym">Eumeta japonica</name>
    <dbReference type="NCBI Taxonomy" id="151549"/>
    <lineage>
        <taxon>Eukaryota</taxon>
        <taxon>Metazoa</taxon>
        <taxon>Ecdysozoa</taxon>
        <taxon>Arthropoda</taxon>
        <taxon>Hexapoda</taxon>
        <taxon>Insecta</taxon>
        <taxon>Pterygota</taxon>
        <taxon>Neoptera</taxon>
        <taxon>Endopterygota</taxon>
        <taxon>Lepidoptera</taxon>
        <taxon>Glossata</taxon>
        <taxon>Ditrysia</taxon>
        <taxon>Tineoidea</taxon>
        <taxon>Psychidae</taxon>
        <taxon>Oiketicinae</taxon>
        <taxon>Eumeta</taxon>
    </lineage>
</organism>
<accession>A0A4C1ZW54</accession>
<protein>
    <submittedName>
        <fullName evidence="1">Uncharacterized protein</fullName>
    </submittedName>
</protein>
<evidence type="ECO:0000313" key="1">
    <source>
        <dbReference type="EMBL" id="GBP91269.1"/>
    </source>
</evidence>
<comment type="caution">
    <text evidence="1">The sequence shown here is derived from an EMBL/GenBank/DDBJ whole genome shotgun (WGS) entry which is preliminary data.</text>
</comment>
<keyword evidence="2" id="KW-1185">Reference proteome</keyword>
<dbReference type="Proteomes" id="UP000299102">
    <property type="component" value="Unassembled WGS sequence"/>
</dbReference>
<dbReference type="AlphaFoldDB" id="A0A4C1ZW54"/>
<proteinExistence type="predicted"/>
<sequence length="91" mass="10177">MRGEILFIKRSSVKEQSLLAELTFRQRCAAPGRRCDAVAVAAARDRSTVGNDLQRHNLNCARITSSEAVWLGGRLCLPIIVELEREIVRDV</sequence>
<gene>
    <name evidence="1" type="ORF">EVAR_56175_1</name>
</gene>
<dbReference type="EMBL" id="BGZK01002156">
    <property type="protein sequence ID" value="GBP91269.1"/>
    <property type="molecule type" value="Genomic_DNA"/>
</dbReference>